<feature type="transmembrane region" description="Helical" evidence="8">
    <location>
        <begin position="25"/>
        <end position="49"/>
    </location>
</feature>
<dbReference type="AlphaFoldDB" id="A0AAX0WL08"/>
<evidence type="ECO:0000256" key="8">
    <source>
        <dbReference type="SAM" id="Phobius"/>
    </source>
</evidence>
<evidence type="ECO:0000259" key="9">
    <source>
        <dbReference type="Pfam" id="PF02698"/>
    </source>
</evidence>
<evidence type="ECO:0000256" key="5">
    <source>
        <dbReference type="ARBA" id="ARBA00022989"/>
    </source>
</evidence>
<keyword evidence="3" id="KW-0997">Cell inner membrane</keyword>
<dbReference type="RefSeq" id="WP_102740849.1">
    <property type="nucleotide sequence ID" value="NZ_DAWDCR010000023.1"/>
</dbReference>
<evidence type="ECO:0000256" key="6">
    <source>
        <dbReference type="ARBA" id="ARBA00023136"/>
    </source>
</evidence>
<dbReference type="Pfam" id="PF02698">
    <property type="entry name" value="DUF218"/>
    <property type="match status" value="1"/>
</dbReference>
<evidence type="ECO:0000313" key="10">
    <source>
        <dbReference type="EMBL" id="PND03817.1"/>
    </source>
</evidence>
<evidence type="ECO:0000313" key="11">
    <source>
        <dbReference type="Proteomes" id="UP000236075"/>
    </source>
</evidence>
<evidence type="ECO:0000256" key="4">
    <source>
        <dbReference type="ARBA" id="ARBA00022692"/>
    </source>
</evidence>
<keyword evidence="2" id="KW-1003">Cell membrane</keyword>
<evidence type="ECO:0000256" key="2">
    <source>
        <dbReference type="ARBA" id="ARBA00022475"/>
    </source>
</evidence>
<comment type="caution">
    <text evidence="10">The sequence shown here is derived from an EMBL/GenBank/DDBJ whole genome shotgun (WGS) entry which is preliminary data.</text>
</comment>
<organism evidence="10 11">
    <name type="scientific">Akkermansia muciniphila</name>
    <dbReference type="NCBI Taxonomy" id="239935"/>
    <lineage>
        <taxon>Bacteria</taxon>
        <taxon>Pseudomonadati</taxon>
        <taxon>Verrucomicrobiota</taxon>
        <taxon>Verrucomicrobiia</taxon>
        <taxon>Verrucomicrobiales</taxon>
        <taxon>Akkermansiaceae</taxon>
        <taxon>Akkermansia</taxon>
    </lineage>
</organism>
<dbReference type="CDD" id="cd06259">
    <property type="entry name" value="YdcF-like"/>
    <property type="match status" value="1"/>
</dbReference>
<protein>
    <recommendedName>
        <fullName evidence="9">DUF218 domain-containing protein</fullName>
    </recommendedName>
</protein>
<comment type="subcellular location">
    <subcellularLocation>
        <location evidence="1">Cell inner membrane</location>
        <topology evidence="1">Single-pass membrane protein</topology>
    </subcellularLocation>
</comment>
<gene>
    <name evidence="10" type="ORF">CXT95_03270</name>
</gene>
<reference evidence="10 11" key="1">
    <citation type="journal article" date="2017" name="BMC Genomics">
        <title>Genome sequencing of 39 Akkermansia muciniphila isolates reveals its population structure, genomic and functional diverisity, and global distribution in mammalian gut microbiotas.</title>
        <authorList>
            <person name="Guo X."/>
            <person name="Li S."/>
            <person name="Zhang J."/>
            <person name="Wu F."/>
            <person name="Li X."/>
            <person name="Wu D."/>
            <person name="Zhang M."/>
            <person name="Ou Z."/>
            <person name="Jie Z."/>
            <person name="Yan Q."/>
            <person name="Li P."/>
            <person name="Yi J."/>
            <person name="Peng Y."/>
        </authorList>
    </citation>
    <scope>NUCLEOTIDE SEQUENCE [LARGE SCALE GENOMIC DNA]</scope>
    <source>
        <strain evidence="10 11">GP28</strain>
    </source>
</reference>
<dbReference type="Proteomes" id="UP000236075">
    <property type="component" value="Unassembled WGS sequence"/>
</dbReference>
<dbReference type="InterPro" id="IPR003848">
    <property type="entry name" value="DUF218"/>
</dbReference>
<evidence type="ECO:0000256" key="1">
    <source>
        <dbReference type="ARBA" id="ARBA00004377"/>
    </source>
</evidence>
<evidence type="ECO:0000256" key="7">
    <source>
        <dbReference type="ARBA" id="ARBA00037355"/>
    </source>
</evidence>
<sequence length="253" mass="28291">MKLLGIFRSGKSDGSWRPGKKGMLLALKIAGGMFAGAVVVCVAAEWYIYSVSEGRIVEHSRDVPVRAPVLVLGCSPTFMGSPNGYFHNRMDTASELWKDGKATVFIVSGDNSSHAYNEPEWMKQALVERGVPEERIVCDFAGLRTLDSVVRMKEIFGVSTMIVVSQEFHNERALAIAAHEGMAAWAVSAPDVPNRRSRMKSWFRERAARVWMMLDLWVWSREPRFLGEPVVLPEIKEEKLTILHAAGLVIRCL</sequence>
<comment type="function">
    <text evidence="7">Participates in the barrier function of the cell envelope.</text>
</comment>
<dbReference type="PANTHER" id="PTHR30336">
    <property type="entry name" value="INNER MEMBRANE PROTEIN, PROBABLE PERMEASE"/>
    <property type="match status" value="1"/>
</dbReference>
<dbReference type="InterPro" id="IPR051599">
    <property type="entry name" value="Cell_Envelope_Assoc"/>
</dbReference>
<proteinExistence type="predicted"/>
<name>A0AAX0WL08_9BACT</name>
<accession>A0AAX0WL08</accession>
<feature type="domain" description="DUF218" evidence="9">
    <location>
        <begin position="69"/>
        <end position="201"/>
    </location>
</feature>
<dbReference type="EMBL" id="PJLB01000005">
    <property type="protein sequence ID" value="PND03817.1"/>
    <property type="molecule type" value="Genomic_DNA"/>
</dbReference>
<keyword evidence="6 8" id="KW-0472">Membrane</keyword>
<evidence type="ECO:0000256" key="3">
    <source>
        <dbReference type="ARBA" id="ARBA00022519"/>
    </source>
</evidence>
<keyword evidence="5 8" id="KW-1133">Transmembrane helix</keyword>
<keyword evidence="4 8" id="KW-0812">Transmembrane</keyword>
<dbReference type="PANTHER" id="PTHR30336:SF0">
    <property type="entry name" value="PROTEIN SANA"/>
    <property type="match status" value="1"/>
</dbReference>
<dbReference type="GO" id="GO:0005886">
    <property type="term" value="C:plasma membrane"/>
    <property type="evidence" value="ECO:0007669"/>
    <property type="project" value="UniProtKB-SubCell"/>
</dbReference>